<comment type="caution">
    <text evidence="1">The sequence shown here is derived from an EMBL/GenBank/DDBJ whole genome shotgun (WGS) entry which is preliminary data.</text>
</comment>
<name>A0AAV6J2K5_9ERIC</name>
<dbReference type="Proteomes" id="UP000823749">
    <property type="component" value="Chromosome 8"/>
</dbReference>
<accession>A0AAV6J2K5</accession>
<protein>
    <submittedName>
        <fullName evidence="1">Uncharacterized protein</fullName>
    </submittedName>
</protein>
<keyword evidence="2" id="KW-1185">Reference proteome</keyword>
<organism evidence="1 2">
    <name type="scientific">Rhododendron griersonianum</name>
    <dbReference type="NCBI Taxonomy" id="479676"/>
    <lineage>
        <taxon>Eukaryota</taxon>
        <taxon>Viridiplantae</taxon>
        <taxon>Streptophyta</taxon>
        <taxon>Embryophyta</taxon>
        <taxon>Tracheophyta</taxon>
        <taxon>Spermatophyta</taxon>
        <taxon>Magnoliopsida</taxon>
        <taxon>eudicotyledons</taxon>
        <taxon>Gunneridae</taxon>
        <taxon>Pentapetalae</taxon>
        <taxon>asterids</taxon>
        <taxon>Ericales</taxon>
        <taxon>Ericaceae</taxon>
        <taxon>Ericoideae</taxon>
        <taxon>Rhodoreae</taxon>
        <taxon>Rhododendron</taxon>
    </lineage>
</organism>
<dbReference type="AlphaFoldDB" id="A0AAV6J2K5"/>
<evidence type="ECO:0000313" key="1">
    <source>
        <dbReference type="EMBL" id="KAG5534753.1"/>
    </source>
</evidence>
<sequence>MIAEIPLGDEIHSRCSSPSLKMKLLKLENMELEYAFEQRHNRKNEIFQMFRSKFSALRINSTTTTIPNYKA</sequence>
<proteinExistence type="predicted"/>
<reference evidence="1" key="1">
    <citation type="submission" date="2020-08" db="EMBL/GenBank/DDBJ databases">
        <title>Plant Genome Project.</title>
        <authorList>
            <person name="Zhang R.-G."/>
        </authorList>
    </citation>
    <scope>NUCLEOTIDE SEQUENCE</scope>
    <source>
        <strain evidence="1">WSP0</strain>
        <tissue evidence="1">Leaf</tissue>
    </source>
</reference>
<evidence type="ECO:0000313" key="2">
    <source>
        <dbReference type="Proteomes" id="UP000823749"/>
    </source>
</evidence>
<dbReference type="EMBL" id="JACTNZ010000008">
    <property type="protein sequence ID" value="KAG5534753.1"/>
    <property type="molecule type" value="Genomic_DNA"/>
</dbReference>
<gene>
    <name evidence="1" type="ORF">RHGRI_022762</name>
</gene>